<reference evidence="8 9" key="1">
    <citation type="journal article" date="2019" name="Int. J. Syst. Evol. Microbiol.">
        <title>Clostridium fermenticellae sp. nov., isolated from the mud in a fermentation cellar for the production of the Chinese liquor, baijiu.</title>
        <authorList>
            <person name="Xu P.X."/>
            <person name="Chai L.J."/>
            <person name="Qiu T."/>
            <person name="Zhang X.J."/>
            <person name="Lu Z.M."/>
            <person name="Xiao C."/>
            <person name="Wang S.T."/>
            <person name="Shen C.H."/>
            <person name="Shi J.S."/>
            <person name="Xu Z.H."/>
        </authorList>
    </citation>
    <scope>NUCLEOTIDE SEQUENCE [LARGE SCALE GENOMIC DNA]</scope>
    <source>
        <strain evidence="8 9">JN500901</strain>
    </source>
</reference>
<dbReference type="SUPFAM" id="SSF46689">
    <property type="entry name" value="Homeodomain-like"/>
    <property type="match status" value="1"/>
</dbReference>
<evidence type="ECO:0000259" key="6">
    <source>
        <dbReference type="PROSITE" id="PS50045"/>
    </source>
</evidence>
<dbReference type="InterPro" id="IPR002078">
    <property type="entry name" value="Sigma_54_int"/>
</dbReference>
<keyword evidence="2" id="KW-0067">ATP-binding</keyword>
<proteinExistence type="predicted"/>
<dbReference type="Pfam" id="PF13426">
    <property type="entry name" value="PAS_9"/>
    <property type="match status" value="1"/>
</dbReference>
<dbReference type="InterPro" id="IPR009057">
    <property type="entry name" value="Homeodomain-like_sf"/>
</dbReference>
<dbReference type="AlphaFoldDB" id="A0A386H470"/>
<protein>
    <submittedName>
        <fullName evidence="8">PAS domain-containing protein</fullName>
    </submittedName>
</protein>
<dbReference type="InterPro" id="IPR000014">
    <property type="entry name" value="PAS"/>
</dbReference>
<dbReference type="OrthoDB" id="9803970at2"/>
<dbReference type="InterPro" id="IPR058031">
    <property type="entry name" value="AAA_lid_NorR"/>
</dbReference>
<organism evidence="8 9">
    <name type="scientific">Clostridium fermenticellae</name>
    <dbReference type="NCBI Taxonomy" id="2068654"/>
    <lineage>
        <taxon>Bacteria</taxon>
        <taxon>Bacillati</taxon>
        <taxon>Bacillota</taxon>
        <taxon>Clostridia</taxon>
        <taxon>Eubacteriales</taxon>
        <taxon>Clostridiaceae</taxon>
        <taxon>Clostridium</taxon>
    </lineage>
</organism>
<evidence type="ECO:0000259" key="7">
    <source>
        <dbReference type="PROSITE" id="PS50112"/>
    </source>
</evidence>
<dbReference type="Gene3D" id="3.40.50.300">
    <property type="entry name" value="P-loop containing nucleotide triphosphate hydrolases"/>
    <property type="match status" value="1"/>
</dbReference>
<evidence type="ECO:0000256" key="3">
    <source>
        <dbReference type="ARBA" id="ARBA00023015"/>
    </source>
</evidence>
<dbReference type="RefSeq" id="WP_119971971.1">
    <property type="nucleotide sequence ID" value="NZ_CP032416.1"/>
</dbReference>
<dbReference type="PROSITE" id="PS00688">
    <property type="entry name" value="SIGMA54_INTERACT_3"/>
    <property type="match status" value="1"/>
</dbReference>
<evidence type="ECO:0000256" key="2">
    <source>
        <dbReference type="ARBA" id="ARBA00022840"/>
    </source>
</evidence>
<dbReference type="Gene3D" id="3.30.450.20">
    <property type="entry name" value="PAS domain"/>
    <property type="match status" value="1"/>
</dbReference>
<dbReference type="KEGG" id="cfer:D4Z93_07420"/>
<dbReference type="InterPro" id="IPR035965">
    <property type="entry name" value="PAS-like_dom_sf"/>
</dbReference>
<dbReference type="InterPro" id="IPR002197">
    <property type="entry name" value="HTH_Fis"/>
</dbReference>
<keyword evidence="9" id="KW-1185">Reference proteome</keyword>
<dbReference type="Gene3D" id="1.10.8.60">
    <property type="match status" value="1"/>
</dbReference>
<keyword evidence="3" id="KW-0805">Transcription regulation</keyword>
<evidence type="ECO:0000313" key="8">
    <source>
        <dbReference type="EMBL" id="AYD40358.1"/>
    </source>
</evidence>
<evidence type="ECO:0000256" key="4">
    <source>
        <dbReference type="ARBA" id="ARBA00023125"/>
    </source>
</evidence>
<dbReference type="PANTHER" id="PTHR32071:SF57">
    <property type="entry name" value="C4-DICARBOXYLATE TRANSPORT TRANSCRIPTIONAL REGULATORY PROTEIN DCTD"/>
    <property type="match status" value="1"/>
</dbReference>
<dbReference type="PROSITE" id="PS00676">
    <property type="entry name" value="SIGMA54_INTERACT_2"/>
    <property type="match status" value="1"/>
</dbReference>
<dbReference type="FunFam" id="3.40.50.300:FF:000006">
    <property type="entry name" value="DNA-binding transcriptional regulator NtrC"/>
    <property type="match status" value="1"/>
</dbReference>
<dbReference type="PROSITE" id="PS00675">
    <property type="entry name" value="SIGMA54_INTERACT_1"/>
    <property type="match status" value="1"/>
</dbReference>
<dbReference type="InterPro" id="IPR025662">
    <property type="entry name" value="Sigma_54_int_dom_ATP-bd_1"/>
</dbReference>
<dbReference type="Pfam" id="PF25601">
    <property type="entry name" value="AAA_lid_14"/>
    <property type="match status" value="1"/>
</dbReference>
<dbReference type="InterPro" id="IPR025943">
    <property type="entry name" value="Sigma_54_int_dom_ATP-bd_2"/>
</dbReference>
<keyword evidence="5" id="KW-0804">Transcription</keyword>
<dbReference type="SUPFAM" id="SSF55785">
    <property type="entry name" value="PYP-like sensor domain (PAS domain)"/>
    <property type="match status" value="1"/>
</dbReference>
<evidence type="ECO:0000256" key="5">
    <source>
        <dbReference type="ARBA" id="ARBA00023163"/>
    </source>
</evidence>
<dbReference type="Gene3D" id="1.10.10.60">
    <property type="entry name" value="Homeodomain-like"/>
    <property type="match status" value="1"/>
</dbReference>
<feature type="domain" description="Sigma-54 factor interaction" evidence="6">
    <location>
        <begin position="154"/>
        <end position="383"/>
    </location>
</feature>
<dbReference type="Pfam" id="PF00158">
    <property type="entry name" value="Sigma54_activat"/>
    <property type="match status" value="1"/>
</dbReference>
<evidence type="ECO:0000313" key="9">
    <source>
        <dbReference type="Proteomes" id="UP000266301"/>
    </source>
</evidence>
<accession>A0A386H470</accession>
<dbReference type="PROSITE" id="PS50112">
    <property type="entry name" value="PAS"/>
    <property type="match status" value="1"/>
</dbReference>
<dbReference type="PROSITE" id="PS50045">
    <property type="entry name" value="SIGMA54_INTERACT_4"/>
    <property type="match status" value="1"/>
</dbReference>
<dbReference type="SUPFAM" id="SSF52540">
    <property type="entry name" value="P-loop containing nucleoside triphosphate hydrolases"/>
    <property type="match status" value="1"/>
</dbReference>
<dbReference type="EMBL" id="CP032416">
    <property type="protein sequence ID" value="AYD40358.1"/>
    <property type="molecule type" value="Genomic_DNA"/>
</dbReference>
<dbReference type="CDD" id="cd00130">
    <property type="entry name" value="PAS"/>
    <property type="match status" value="1"/>
</dbReference>
<sequence>MEGGLKKTYLKKEFSSIDYTILKSIGDCIYEAVCVINEDGIVVIWNKAAEKLYDISYDQIIGKGIEKFFPNAIVNNVRKTRVSIENKYHSPRKGSYILANSMPLYIKGVFKGAVSTDRDYAEVKKLYAELEDANSKLIFLKNEVKKFSGIFGDIIGKSPNIVKKIEMARQIAPTHASVMITGESGTGKEVFARGIHELSGRKGLFVPVNCSAIPSELFESEFFGYCSGAFTGASKKGKIGIFEMANEGTIFLDEMGDMPLHMQAKLLRVLQEREIVRLGGEKSIKLDLRVISATNKDLRKMVEQNKFREDLFYRLNVAEISLPPLRDRKEDIPIFIDHFIKKFSSENSKHILKIQKEALSILSEYRWPGNIRELMNVIERIVITTTNGIIQKNSIPDYIISELKKNDSYKEYPLDLIEAIKKLEMDNIIKALNLTKNNKSKAASLLNIPRATLYHKLQKYKIKSSDCSENQRF</sequence>
<dbReference type="GO" id="GO:0005524">
    <property type="term" value="F:ATP binding"/>
    <property type="evidence" value="ECO:0007669"/>
    <property type="project" value="UniProtKB-KW"/>
</dbReference>
<keyword evidence="4" id="KW-0238">DNA-binding</keyword>
<name>A0A386H470_9CLOT</name>
<dbReference type="GO" id="GO:0006355">
    <property type="term" value="P:regulation of DNA-templated transcription"/>
    <property type="evidence" value="ECO:0007669"/>
    <property type="project" value="InterPro"/>
</dbReference>
<dbReference type="PANTHER" id="PTHR32071">
    <property type="entry name" value="TRANSCRIPTIONAL REGULATORY PROTEIN"/>
    <property type="match status" value="1"/>
</dbReference>
<dbReference type="GO" id="GO:0043565">
    <property type="term" value="F:sequence-specific DNA binding"/>
    <property type="evidence" value="ECO:0007669"/>
    <property type="project" value="InterPro"/>
</dbReference>
<dbReference type="Pfam" id="PF02954">
    <property type="entry name" value="HTH_8"/>
    <property type="match status" value="1"/>
</dbReference>
<dbReference type="InterPro" id="IPR025944">
    <property type="entry name" value="Sigma_54_int_dom_CS"/>
</dbReference>
<dbReference type="PRINTS" id="PR01590">
    <property type="entry name" value="HTHFIS"/>
</dbReference>
<dbReference type="SMART" id="SM00382">
    <property type="entry name" value="AAA"/>
    <property type="match status" value="1"/>
</dbReference>
<feature type="domain" description="PAS" evidence="7">
    <location>
        <begin position="18"/>
        <end position="87"/>
    </location>
</feature>
<keyword evidence="1" id="KW-0547">Nucleotide-binding</keyword>
<dbReference type="CDD" id="cd00009">
    <property type="entry name" value="AAA"/>
    <property type="match status" value="1"/>
</dbReference>
<dbReference type="Proteomes" id="UP000266301">
    <property type="component" value="Chromosome"/>
</dbReference>
<dbReference type="SMART" id="SM00091">
    <property type="entry name" value="PAS"/>
    <property type="match status" value="1"/>
</dbReference>
<dbReference type="InterPro" id="IPR003593">
    <property type="entry name" value="AAA+_ATPase"/>
</dbReference>
<gene>
    <name evidence="8" type="ORF">D4Z93_07420</name>
</gene>
<dbReference type="InterPro" id="IPR027417">
    <property type="entry name" value="P-loop_NTPase"/>
</dbReference>
<evidence type="ECO:0000256" key="1">
    <source>
        <dbReference type="ARBA" id="ARBA00022741"/>
    </source>
</evidence>